<dbReference type="AlphaFoldDB" id="A0A0U9HNB3"/>
<evidence type="ECO:0000313" key="2">
    <source>
        <dbReference type="Proteomes" id="UP000054976"/>
    </source>
</evidence>
<gene>
    <name evidence="1" type="ORF">TAGGR_1736</name>
</gene>
<name>A0A0U9HNB3_9BACT</name>
<proteinExistence type="predicted"/>
<protein>
    <recommendedName>
        <fullName evidence="3">DNA binding HTH domain-containing protein</fullName>
    </recommendedName>
</protein>
<comment type="caution">
    <text evidence="1">The sequence shown here is derived from an EMBL/GenBank/DDBJ whole genome shotgun (WGS) entry which is preliminary data.</text>
</comment>
<dbReference type="EMBL" id="BCNO01000001">
    <property type="protein sequence ID" value="GAQ94552.1"/>
    <property type="molecule type" value="Genomic_DNA"/>
</dbReference>
<dbReference type="Proteomes" id="UP000054976">
    <property type="component" value="Unassembled WGS sequence"/>
</dbReference>
<accession>A0A0U9HNB3</accession>
<keyword evidence="2" id="KW-1185">Reference proteome</keyword>
<organism evidence="1 2">
    <name type="scientific">Thermodesulfovibrio aggregans</name>
    <dbReference type="NCBI Taxonomy" id="86166"/>
    <lineage>
        <taxon>Bacteria</taxon>
        <taxon>Pseudomonadati</taxon>
        <taxon>Nitrospirota</taxon>
        <taxon>Thermodesulfovibrionia</taxon>
        <taxon>Thermodesulfovibrionales</taxon>
        <taxon>Thermodesulfovibrionaceae</taxon>
        <taxon>Thermodesulfovibrio</taxon>
    </lineage>
</organism>
<evidence type="ECO:0008006" key="3">
    <source>
        <dbReference type="Google" id="ProtNLM"/>
    </source>
</evidence>
<dbReference type="RefSeq" id="WP_161936167.1">
    <property type="nucleotide sequence ID" value="NZ_BCNO01000001.1"/>
</dbReference>
<reference evidence="2" key="1">
    <citation type="submission" date="2016-01" db="EMBL/GenBank/DDBJ databases">
        <title>Draft genome sequence of Thermodesulfovibrio aggregans strain TGE-P1.</title>
        <authorList>
            <person name="Sekiguchi Y."/>
            <person name="Ohashi A."/>
            <person name="Matsuura N."/>
            <person name="Tourlousse M.D."/>
        </authorList>
    </citation>
    <scope>NUCLEOTIDE SEQUENCE [LARGE SCALE GENOMIC DNA]</scope>
    <source>
        <strain evidence="2">TGE-P1</strain>
    </source>
</reference>
<evidence type="ECO:0000313" key="1">
    <source>
        <dbReference type="EMBL" id="GAQ94552.1"/>
    </source>
</evidence>
<sequence length="45" mass="5110">MEDWVKIRNLKKKNPELGTRANAKLLGVSRDTVKKALKADFLSLI</sequence>